<dbReference type="FunFam" id="3.30.420.110:FF:000020">
    <property type="entry name" value="Msh1p"/>
    <property type="match status" value="1"/>
</dbReference>
<evidence type="ECO:0000313" key="9">
    <source>
        <dbReference type="EMBL" id="CAB4254207.1"/>
    </source>
</evidence>
<dbReference type="Gene3D" id="1.10.1420.10">
    <property type="match status" value="1"/>
</dbReference>
<evidence type="ECO:0000256" key="2">
    <source>
        <dbReference type="ARBA" id="ARBA00022741"/>
    </source>
</evidence>
<keyword evidence="5 9" id="KW-0238">DNA-binding</keyword>
<proteinExistence type="inferred from homology"/>
<accession>A0A8H2ZH60</accession>
<keyword evidence="2" id="KW-0547">Nucleotide-binding</keyword>
<keyword evidence="3" id="KW-0227">DNA damage</keyword>
<name>A0A8H2ZH60_9SACH</name>
<dbReference type="SMART" id="SM00534">
    <property type="entry name" value="MUTSac"/>
    <property type="match status" value="1"/>
</dbReference>
<gene>
    <name evidence="9" type="ORF">KABA2_04S01034</name>
</gene>
<dbReference type="Pfam" id="PF05192">
    <property type="entry name" value="MutS_III"/>
    <property type="match status" value="1"/>
</dbReference>
<evidence type="ECO:0000256" key="5">
    <source>
        <dbReference type="ARBA" id="ARBA00023125"/>
    </source>
</evidence>
<dbReference type="SUPFAM" id="SSF48334">
    <property type="entry name" value="DNA repair protein MutS, domain III"/>
    <property type="match status" value="1"/>
</dbReference>
<dbReference type="GO" id="GO:0005634">
    <property type="term" value="C:nucleus"/>
    <property type="evidence" value="ECO:0007669"/>
    <property type="project" value="TreeGrafter"/>
</dbReference>
<dbReference type="InterPro" id="IPR036187">
    <property type="entry name" value="DNA_mismatch_repair_MutS_sf"/>
</dbReference>
<dbReference type="SUPFAM" id="SSF53150">
    <property type="entry name" value="DNA repair protein MutS, domain II"/>
    <property type="match status" value="1"/>
</dbReference>
<evidence type="ECO:0000256" key="3">
    <source>
        <dbReference type="ARBA" id="ARBA00022763"/>
    </source>
</evidence>
<dbReference type="InterPro" id="IPR000432">
    <property type="entry name" value="DNA_mismatch_repair_MutS_C"/>
</dbReference>
<organism evidence="9 10">
    <name type="scientific">Maudiozyma barnettii</name>
    <dbReference type="NCBI Taxonomy" id="61262"/>
    <lineage>
        <taxon>Eukaryota</taxon>
        <taxon>Fungi</taxon>
        <taxon>Dikarya</taxon>
        <taxon>Ascomycota</taxon>
        <taxon>Saccharomycotina</taxon>
        <taxon>Saccharomycetes</taxon>
        <taxon>Saccharomycetales</taxon>
        <taxon>Saccharomycetaceae</taxon>
        <taxon>Maudiozyma</taxon>
    </lineage>
</organism>
<dbReference type="SUPFAM" id="SSF52540">
    <property type="entry name" value="P-loop containing nucleoside triphosphate hydrolases"/>
    <property type="match status" value="1"/>
</dbReference>
<dbReference type="Pfam" id="PF05188">
    <property type="entry name" value="MutS_II"/>
    <property type="match status" value="1"/>
</dbReference>
<comment type="similarity">
    <text evidence="1">Belongs to the DNA mismatch repair MutS family.</text>
</comment>
<dbReference type="SUPFAM" id="SSF55271">
    <property type="entry name" value="DNA repair protein MutS, domain I"/>
    <property type="match status" value="1"/>
</dbReference>
<feature type="region of interest" description="Disordered" evidence="7">
    <location>
        <begin position="516"/>
        <end position="538"/>
    </location>
</feature>
<dbReference type="InterPro" id="IPR045076">
    <property type="entry name" value="MutS"/>
</dbReference>
<dbReference type="PANTHER" id="PTHR11361:SF34">
    <property type="entry name" value="DNA MISMATCH REPAIR PROTEIN MSH1, MITOCHONDRIAL"/>
    <property type="match status" value="1"/>
</dbReference>
<dbReference type="InterPro" id="IPR017261">
    <property type="entry name" value="DNA_mismatch_repair_MutS/MSH"/>
</dbReference>
<protein>
    <submittedName>
        <fullName evidence="9">Similar to Saccharomyces cerevisiae YHR120W MSH1 DNA-binding protein of the mitochondria involved in repair of mitochondrial DNA, has ATPase activity and binds to DNA mismatches</fullName>
    </submittedName>
</protein>
<dbReference type="Proteomes" id="UP000644660">
    <property type="component" value="Unassembled WGS sequence"/>
</dbReference>
<evidence type="ECO:0000256" key="6">
    <source>
        <dbReference type="ARBA" id="ARBA00023204"/>
    </source>
</evidence>
<dbReference type="GO" id="GO:0140664">
    <property type="term" value="F:ATP-dependent DNA damage sensor activity"/>
    <property type="evidence" value="ECO:0007669"/>
    <property type="project" value="InterPro"/>
</dbReference>
<reference evidence="9 10" key="1">
    <citation type="submission" date="2020-05" db="EMBL/GenBank/DDBJ databases">
        <authorList>
            <person name="Casaregola S."/>
            <person name="Devillers H."/>
            <person name="Grondin C."/>
        </authorList>
    </citation>
    <scope>NUCLEOTIDE SEQUENCE [LARGE SCALE GENOMIC DNA]</scope>
    <source>
        <strain evidence="9 10">CLIB 1767</strain>
    </source>
</reference>
<dbReference type="InterPro" id="IPR007696">
    <property type="entry name" value="DNA_mismatch_repair_MutS_core"/>
</dbReference>
<dbReference type="InterPro" id="IPR027417">
    <property type="entry name" value="P-loop_NTPase"/>
</dbReference>
<comment type="caution">
    <text evidence="9">The sequence shown here is derived from an EMBL/GenBank/DDBJ whole genome shotgun (WGS) entry which is preliminary data.</text>
</comment>
<feature type="domain" description="DNA mismatch repair proteins mutS family" evidence="8">
    <location>
        <begin position="833"/>
        <end position="849"/>
    </location>
</feature>
<dbReference type="GO" id="GO:0006298">
    <property type="term" value="P:mismatch repair"/>
    <property type="evidence" value="ECO:0007669"/>
    <property type="project" value="InterPro"/>
</dbReference>
<dbReference type="Pfam" id="PF01624">
    <property type="entry name" value="MutS_I"/>
    <property type="match status" value="1"/>
</dbReference>
<dbReference type="Gene3D" id="3.40.50.300">
    <property type="entry name" value="P-loop containing nucleotide triphosphate hydrolases"/>
    <property type="match status" value="1"/>
</dbReference>
<dbReference type="Gene3D" id="3.30.420.110">
    <property type="entry name" value="MutS, connector domain"/>
    <property type="match status" value="1"/>
</dbReference>
<evidence type="ECO:0000256" key="4">
    <source>
        <dbReference type="ARBA" id="ARBA00022840"/>
    </source>
</evidence>
<feature type="compositionally biased region" description="Polar residues" evidence="7">
    <location>
        <begin position="516"/>
        <end position="527"/>
    </location>
</feature>
<dbReference type="Gene3D" id="3.40.1170.10">
    <property type="entry name" value="DNA repair protein MutS, domain I"/>
    <property type="match status" value="1"/>
</dbReference>
<dbReference type="AlphaFoldDB" id="A0A8H2ZH60"/>
<dbReference type="PROSITE" id="PS00486">
    <property type="entry name" value="DNA_MISMATCH_REPAIR_2"/>
    <property type="match status" value="1"/>
</dbReference>
<sequence>MICRSILYRRILVRSSRIRLYSTDVAKTKPPQITTIRINLDDLKKNISDDSTLSKNDEFEKKVDNDKNLLPPSLRQVRKIMDVHKNHVVLTQMGSFYELYFEHATQYAPKLNISLTSKKYSSGNVPFAGFPLSQLNRHLKLLVNQLGYSVTIVDQFQNNTPIDNDPNKFYRKVSRIVTPGTFIDEAFENFRENSYLLNIEFPSNCMNSLADPDTKVGLCWCDISTGEIFVQEVPLKDLISAITRIKPKEIILNNELFKYNIENGEWYPELVELKKYFVKFQTLPAQYHTVDTFSNLFFSGNNDHMRRQLDHKMRSFTQKEIASLRNILEYVQDHLPDCSINFQLPERQSTTCIMQIDSRTNSALELHSTIMNNGIRGSLLSTIRRTVTPSGTRLLSKWLSAPSLDIEEIKERQTLVGLFKRNSSFNNTLINQLKEINDLSRILQKFNFGKGTAIDLIQISKSLKTTSEISRMMITRLPKLKKKEKVLLQKLIDQLAFDTSLIDNILESINEDKLVSQQKSSDTSEGIESQDIEKNMPQDESNREILDTIIPPGYSPLLQQYHDEYFSNLESKDSFESSCSKYLIDTFGIRKAVLKQRQNSTYALLVNGSPTSLGKLDSWLYENNDFKNAKFHILQKSNQTRWLVHSGLTDRASKIELSLLKIKKEEENILNSFKIQLLERCHEIRIINSALAYIDILSSFAKLSEEKNLTCPKVDNSLELEIIKGRHLMVEDGITNKYLQRFVSNDCIMNQGDIWVITGPNMGGKSTFLRQNAIIVILAQIGSYVPCESAHIGLVDKIFSRVGSADDLYNELSTFMVEMIETSFILHGATNRSLAILDEIGRGTSGKEGISIAYAAMNFMAEQNQCRTLFATHFGEELNNLIQRRPGTILSKKVKFFQSKMIEIDRVKFYYDYRMVPGICTKSDAIKVARSAGFPESVLEEAERILAAG</sequence>
<dbReference type="GO" id="GO:0043504">
    <property type="term" value="P:mitochondrial DNA repair"/>
    <property type="evidence" value="ECO:0007669"/>
    <property type="project" value="TreeGrafter"/>
</dbReference>
<dbReference type="RefSeq" id="XP_041406051.1">
    <property type="nucleotide sequence ID" value="XM_041550117.1"/>
</dbReference>
<dbReference type="PANTHER" id="PTHR11361">
    <property type="entry name" value="DNA MISMATCH REPAIR PROTEIN MUTS FAMILY MEMBER"/>
    <property type="match status" value="1"/>
</dbReference>
<dbReference type="OrthoDB" id="2534523at2759"/>
<dbReference type="PIRSF" id="PIRSF037677">
    <property type="entry name" value="DNA_mis_repair_Msh6"/>
    <property type="match status" value="1"/>
</dbReference>
<keyword evidence="10" id="KW-1185">Reference proteome</keyword>
<dbReference type="GO" id="GO:0005739">
    <property type="term" value="C:mitochondrion"/>
    <property type="evidence" value="ECO:0007669"/>
    <property type="project" value="TreeGrafter"/>
</dbReference>
<evidence type="ECO:0000259" key="8">
    <source>
        <dbReference type="PROSITE" id="PS00486"/>
    </source>
</evidence>
<evidence type="ECO:0000313" key="10">
    <source>
        <dbReference type="Proteomes" id="UP000644660"/>
    </source>
</evidence>
<dbReference type="SMART" id="SM00533">
    <property type="entry name" value="MUTSd"/>
    <property type="match status" value="1"/>
</dbReference>
<dbReference type="InterPro" id="IPR007695">
    <property type="entry name" value="DNA_mismatch_repair_MutS-lik_N"/>
</dbReference>
<evidence type="ECO:0000256" key="1">
    <source>
        <dbReference type="ARBA" id="ARBA00006271"/>
    </source>
</evidence>
<dbReference type="Pfam" id="PF00488">
    <property type="entry name" value="MutS_V"/>
    <property type="match status" value="1"/>
</dbReference>
<evidence type="ECO:0000256" key="7">
    <source>
        <dbReference type="SAM" id="MobiDB-lite"/>
    </source>
</evidence>
<dbReference type="GO" id="GO:0005524">
    <property type="term" value="F:ATP binding"/>
    <property type="evidence" value="ECO:0007669"/>
    <property type="project" value="UniProtKB-KW"/>
</dbReference>
<dbReference type="InterPro" id="IPR036678">
    <property type="entry name" value="MutS_con_dom_sf"/>
</dbReference>
<keyword evidence="4" id="KW-0067">ATP-binding</keyword>
<dbReference type="InterPro" id="IPR016151">
    <property type="entry name" value="DNA_mismatch_repair_MutS_N"/>
</dbReference>
<dbReference type="GO" id="GO:0030983">
    <property type="term" value="F:mismatched DNA binding"/>
    <property type="evidence" value="ECO:0007669"/>
    <property type="project" value="InterPro"/>
</dbReference>
<keyword evidence="6" id="KW-0234">DNA repair</keyword>
<dbReference type="GeneID" id="64857194"/>
<dbReference type="InterPro" id="IPR007860">
    <property type="entry name" value="DNA_mmatch_repair_MutS_con_dom"/>
</dbReference>
<dbReference type="FunFam" id="3.40.50.300:FF:001238">
    <property type="entry name" value="DNA mismatch repair protein"/>
    <property type="match status" value="1"/>
</dbReference>
<dbReference type="EMBL" id="CAEFZW010000004">
    <property type="protein sequence ID" value="CAB4254207.1"/>
    <property type="molecule type" value="Genomic_DNA"/>
</dbReference>